<dbReference type="STRING" id="1073325.SAMN05444483_12710"/>
<accession>A0A1M5MD30</accession>
<evidence type="ECO:0000256" key="1">
    <source>
        <dbReference type="SAM" id="MobiDB-lite"/>
    </source>
</evidence>
<evidence type="ECO:0000259" key="2">
    <source>
        <dbReference type="Pfam" id="PF22322"/>
    </source>
</evidence>
<dbReference type="InterPro" id="IPR054246">
    <property type="entry name" value="DUF6973"/>
</dbReference>
<reference evidence="4" key="1">
    <citation type="submission" date="2016-11" db="EMBL/GenBank/DDBJ databases">
        <authorList>
            <person name="Varghese N."/>
            <person name="Submissions S."/>
        </authorList>
    </citation>
    <scope>NUCLEOTIDE SEQUENCE [LARGE SCALE GENOMIC DNA]</scope>
    <source>
        <strain evidence="4">DSM 24579</strain>
    </source>
</reference>
<name>A0A1M5MD30_SALEC</name>
<evidence type="ECO:0000313" key="3">
    <source>
        <dbReference type="EMBL" id="SHG75157.1"/>
    </source>
</evidence>
<dbReference type="Proteomes" id="UP000183945">
    <property type="component" value="Unassembled WGS sequence"/>
</dbReference>
<sequence length="283" mass="31663">MPQGTRCNRAPAGDGGGGNGGSLPPPSSGDPDPNHDSIDGTDIMTAPIMRLNTIGKLQDLLELGRFDSPKMEWLRKSASADQIFDLYNFIREEQESEEAKAFGKEAIDAFMNGGEVDIKARLINNPNLHDFLKNRMSPNELALFENLSIIQKTAYLRAAAEAYTYAEIFYPQPVRNRKGDAVKHTLWNALSTNYIGASLTKQLTDAHEEIPYDYPNHYKETNMDLFNNSKGRELATQYGNFIFQLIEEALENGDLRYLSNLEWSQTTNSWLATNSSQLISTDA</sequence>
<dbReference type="OrthoDB" id="1187707at2"/>
<organism evidence="3 4">
    <name type="scientific">Salegentibacter echinorum</name>
    <dbReference type="NCBI Taxonomy" id="1073325"/>
    <lineage>
        <taxon>Bacteria</taxon>
        <taxon>Pseudomonadati</taxon>
        <taxon>Bacteroidota</taxon>
        <taxon>Flavobacteriia</taxon>
        <taxon>Flavobacteriales</taxon>
        <taxon>Flavobacteriaceae</taxon>
        <taxon>Salegentibacter</taxon>
    </lineage>
</organism>
<proteinExistence type="predicted"/>
<dbReference type="Pfam" id="PF22322">
    <property type="entry name" value="DUF6973"/>
    <property type="match status" value="1"/>
</dbReference>
<evidence type="ECO:0000313" key="4">
    <source>
        <dbReference type="Proteomes" id="UP000183945"/>
    </source>
</evidence>
<dbReference type="RefSeq" id="WP_139277123.1">
    <property type="nucleotide sequence ID" value="NZ_FQVT01000027.1"/>
</dbReference>
<feature type="region of interest" description="Disordered" evidence="1">
    <location>
        <begin position="1"/>
        <end position="41"/>
    </location>
</feature>
<dbReference type="EMBL" id="FQVT01000027">
    <property type="protein sequence ID" value="SHG75157.1"/>
    <property type="molecule type" value="Genomic_DNA"/>
</dbReference>
<keyword evidence="4" id="KW-1185">Reference proteome</keyword>
<feature type="domain" description="DUF6973" evidence="2">
    <location>
        <begin position="152"/>
        <end position="240"/>
    </location>
</feature>
<gene>
    <name evidence="3" type="ORF">SAMN05444483_12710</name>
</gene>
<protein>
    <recommendedName>
        <fullName evidence="2">DUF6973 domain-containing protein</fullName>
    </recommendedName>
</protein>
<dbReference type="AlphaFoldDB" id="A0A1M5MD30"/>